<evidence type="ECO:0000256" key="4">
    <source>
        <dbReference type="ARBA" id="ARBA00023163"/>
    </source>
</evidence>
<dbReference type="CDD" id="cd01106">
    <property type="entry name" value="HTH_TipAL-Mta"/>
    <property type="match status" value="1"/>
</dbReference>
<evidence type="ECO:0000313" key="6">
    <source>
        <dbReference type="EMBL" id="MDG3007896.1"/>
    </source>
</evidence>
<dbReference type="PANTHER" id="PTHR30204:SF90">
    <property type="entry name" value="HTH-TYPE TRANSCRIPTIONAL ACTIVATOR MTA"/>
    <property type="match status" value="1"/>
</dbReference>
<reference evidence="6 7" key="1">
    <citation type="submission" date="2023-03" db="EMBL/GenBank/DDBJ databases">
        <title>Paludisphaera mucosa sp. nov. a novel planctomycete from northern fen.</title>
        <authorList>
            <person name="Ivanova A."/>
        </authorList>
    </citation>
    <scope>NUCLEOTIDE SEQUENCE [LARGE SCALE GENOMIC DNA]</scope>
    <source>
        <strain evidence="6 7">Pla2</strain>
    </source>
</reference>
<evidence type="ECO:0000256" key="1">
    <source>
        <dbReference type="ARBA" id="ARBA00023015"/>
    </source>
</evidence>
<dbReference type="InterPro" id="IPR000551">
    <property type="entry name" value="MerR-type_HTH_dom"/>
</dbReference>
<dbReference type="InterPro" id="IPR009061">
    <property type="entry name" value="DNA-bd_dom_put_sf"/>
</dbReference>
<dbReference type="SUPFAM" id="SSF89082">
    <property type="entry name" value="Antibiotic binding domain of TipA-like multidrug resistance regulators"/>
    <property type="match status" value="1"/>
</dbReference>
<keyword evidence="3" id="KW-0010">Activator</keyword>
<keyword evidence="4" id="KW-0804">Transcription</keyword>
<sequence length="259" mass="29033">MSRRSGEAARFWKVGELAERCGLTVRTLHHYDSTGLLRPSVRTESAHGAGHRLYGEADVARLQQILSLKLLGFSLDQIREQLGRDEYDPRQVLRLHLASVRGQLAELTSLESRLRTLADALDRAEAVSVEEFLTTIQGMTMIEKYYTADQLAALRKRREEVGEEAMNRAPQQWADLQAEVQAAMDEGVDPPDPRAGALARRWFDLVSAFTGGDPEIFKSLNRMYANEDRIRDMDVAAMRPMIAWIGEAAEAAGVRHPGM</sequence>
<dbReference type="Pfam" id="PF13411">
    <property type="entry name" value="MerR_1"/>
    <property type="match status" value="1"/>
</dbReference>
<evidence type="ECO:0000256" key="3">
    <source>
        <dbReference type="ARBA" id="ARBA00023159"/>
    </source>
</evidence>
<dbReference type="SUPFAM" id="SSF46955">
    <property type="entry name" value="Putative DNA-binding domain"/>
    <property type="match status" value="1"/>
</dbReference>
<dbReference type="Pfam" id="PF07739">
    <property type="entry name" value="TipAS"/>
    <property type="match status" value="1"/>
</dbReference>
<dbReference type="Proteomes" id="UP001216907">
    <property type="component" value="Unassembled WGS sequence"/>
</dbReference>
<gene>
    <name evidence="6" type="ORF">PZE19_29385</name>
</gene>
<keyword evidence="2" id="KW-0238">DNA-binding</keyword>
<feature type="domain" description="HTH merR-type" evidence="5">
    <location>
        <begin position="11"/>
        <end position="84"/>
    </location>
</feature>
<protein>
    <submittedName>
        <fullName evidence="6">MerR family transcriptional regulator</fullName>
    </submittedName>
</protein>
<evidence type="ECO:0000313" key="7">
    <source>
        <dbReference type="Proteomes" id="UP001216907"/>
    </source>
</evidence>
<dbReference type="Gene3D" id="1.10.1660.10">
    <property type="match status" value="1"/>
</dbReference>
<dbReference type="SMART" id="SM00422">
    <property type="entry name" value="HTH_MERR"/>
    <property type="match status" value="1"/>
</dbReference>
<organism evidence="6 7">
    <name type="scientific">Paludisphaera mucosa</name>
    <dbReference type="NCBI Taxonomy" id="3030827"/>
    <lineage>
        <taxon>Bacteria</taxon>
        <taxon>Pseudomonadati</taxon>
        <taxon>Planctomycetota</taxon>
        <taxon>Planctomycetia</taxon>
        <taxon>Isosphaerales</taxon>
        <taxon>Isosphaeraceae</taxon>
        <taxon>Paludisphaera</taxon>
    </lineage>
</organism>
<dbReference type="InterPro" id="IPR047057">
    <property type="entry name" value="MerR_fam"/>
</dbReference>
<name>A0ABT6FJZ4_9BACT</name>
<dbReference type="PROSITE" id="PS50937">
    <property type="entry name" value="HTH_MERR_2"/>
    <property type="match status" value="1"/>
</dbReference>
<keyword evidence="7" id="KW-1185">Reference proteome</keyword>
<evidence type="ECO:0000256" key="2">
    <source>
        <dbReference type="ARBA" id="ARBA00023125"/>
    </source>
</evidence>
<dbReference type="Gene3D" id="1.10.490.50">
    <property type="entry name" value="Antibiotic binding domain of TipA-like multidrug resistance regulators"/>
    <property type="match status" value="1"/>
</dbReference>
<dbReference type="InterPro" id="IPR012925">
    <property type="entry name" value="TipAS_dom"/>
</dbReference>
<dbReference type="InterPro" id="IPR036244">
    <property type="entry name" value="TipA-like_antibiotic-bd"/>
</dbReference>
<dbReference type="RefSeq" id="WP_277864166.1">
    <property type="nucleotide sequence ID" value="NZ_JARRAG010000002.1"/>
</dbReference>
<accession>A0ABT6FJZ4</accession>
<dbReference type="PROSITE" id="PS00552">
    <property type="entry name" value="HTH_MERR_1"/>
    <property type="match status" value="1"/>
</dbReference>
<dbReference type="PANTHER" id="PTHR30204">
    <property type="entry name" value="REDOX-CYCLING DRUG-SENSING TRANSCRIPTIONAL ACTIVATOR SOXR"/>
    <property type="match status" value="1"/>
</dbReference>
<comment type="caution">
    <text evidence="6">The sequence shown here is derived from an EMBL/GenBank/DDBJ whole genome shotgun (WGS) entry which is preliminary data.</text>
</comment>
<evidence type="ECO:0000259" key="5">
    <source>
        <dbReference type="PROSITE" id="PS50937"/>
    </source>
</evidence>
<dbReference type="EMBL" id="JARRAG010000002">
    <property type="protein sequence ID" value="MDG3007896.1"/>
    <property type="molecule type" value="Genomic_DNA"/>
</dbReference>
<keyword evidence="1" id="KW-0805">Transcription regulation</keyword>
<proteinExistence type="predicted"/>